<gene>
    <name evidence="1" type="ORF">GCM10010995_21400</name>
</gene>
<comment type="caution">
    <text evidence="1">The sequence shown here is derived from an EMBL/GenBank/DDBJ whole genome shotgun (WGS) entry which is preliminary data.</text>
</comment>
<dbReference type="EMBL" id="BMJS01000028">
    <property type="protein sequence ID" value="GGG03674.1"/>
    <property type="molecule type" value="Genomic_DNA"/>
</dbReference>
<reference evidence="1" key="1">
    <citation type="journal article" date="2014" name="Int. J. Syst. Evol. Microbiol.">
        <title>Complete genome sequence of Corynebacterium casei LMG S-19264T (=DSM 44701T), isolated from a smear-ripened cheese.</title>
        <authorList>
            <consortium name="US DOE Joint Genome Institute (JGI-PGF)"/>
            <person name="Walter F."/>
            <person name="Albersmeier A."/>
            <person name="Kalinowski J."/>
            <person name="Ruckert C."/>
        </authorList>
    </citation>
    <scope>NUCLEOTIDE SEQUENCE</scope>
    <source>
        <strain evidence="1">CGMCC 1.15758</strain>
    </source>
</reference>
<dbReference type="Proteomes" id="UP000636949">
    <property type="component" value="Unassembled WGS sequence"/>
</dbReference>
<organism evidence="1 2">
    <name type="scientific">Cysteiniphilum litorale</name>
    <dbReference type="NCBI Taxonomy" id="2056700"/>
    <lineage>
        <taxon>Bacteria</taxon>
        <taxon>Pseudomonadati</taxon>
        <taxon>Pseudomonadota</taxon>
        <taxon>Gammaproteobacteria</taxon>
        <taxon>Thiotrichales</taxon>
        <taxon>Fastidiosibacteraceae</taxon>
        <taxon>Cysteiniphilum</taxon>
    </lineage>
</organism>
<reference evidence="1" key="2">
    <citation type="submission" date="2020-09" db="EMBL/GenBank/DDBJ databases">
        <authorList>
            <person name="Sun Q."/>
            <person name="Zhou Y."/>
        </authorList>
    </citation>
    <scope>NUCLEOTIDE SEQUENCE</scope>
    <source>
        <strain evidence="1">CGMCC 1.15758</strain>
    </source>
</reference>
<evidence type="ECO:0000313" key="2">
    <source>
        <dbReference type="Proteomes" id="UP000636949"/>
    </source>
</evidence>
<sequence length="59" mass="6912">MCIVRFQLPLRASSGVTPDSLLRCANSRKPLAMFKIRFYSFYKEKAKDYFFLSVLIKSE</sequence>
<accession>A0A8J3E916</accession>
<protein>
    <submittedName>
        <fullName evidence="1">Uncharacterized protein</fullName>
    </submittedName>
</protein>
<name>A0A8J3E916_9GAMM</name>
<dbReference type="AlphaFoldDB" id="A0A8J3E916"/>
<keyword evidence="2" id="KW-1185">Reference proteome</keyword>
<proteinExistence type="predicted"/>
<evidence type="ECO:0000313" key="1">
    <source>
        <dbReference type="EMBL" id="GGG03674.1"/>
    </source>
</evidence>